<evidence type="ECO:0000313" key="2">
    <source>
        <dbReference type="EMBL" id="SED12953.1"/>
    </source>
</evidence>
<dbReference type="EMBL" id="FNTI01000001">
    <property type="protein sequence ID" value="SED12953.1"/>
    <property type="molecule type" value="Genomic_DNA"/>
</dbReference>
<organism evidence="2 3">
    <name type="scientific">Bradyrhizobium lablabi</name>
    <dbReference type="NCBI Taxonomy" id="722472"/>
    <lineage>
        <taxon>Bacteria</taxon>
        <taxon>Pseudomonadati</taxon>
        <taxon>Pseudomonadota</taxon>
        <taxon>Alphaproteobacteria</taxon>
        <taxon>Hyphomicrobiales</taxon>
        <taxon>Nitrobacteraceae</taxon>
        <taxon>Bradyrhizobium</taxon>
    </lineage>
</organism>
<dbReference type="AlphaFoldDB" id="A0A1M6YKA3"/>
<evidence type="ECO:0000313" key="3">
    <source>
        <dbReference type="Proteomes" id="UP000183208"/>
    </source>
</evidence>
<evidence type="ECO:0000259" key="1">
    <source>
        <dbReference type="SMART" id="SM00871"/>
    </source>
</evidence>
<dbReference type="SMART" id="SM00871">
    <property type="entry name" value="AraC_E_bind"/>
    <property type="match status" value="1"/>
</dbReference>
<reference evidence="2 3" key="1">
    <citation type="submission" date="2016-10" db="EMBL/GenBank/DDBJ databases">
        <authorList>
            <person name="de Groot N.N."/>
        </authorList>
    </citation>
    <scope>NUCLEOTIDE SEQUENCE [LARGE SCALE GENOMIC DNA]</scope>
    <source>
        <strain evidence="2 3">GAS522</strain>
    </source>
</reference>
<dbReference type="OrthoDB" id="795001at2"/>
<sequence>MIEPLRTVKTAPQHIALIPIQVPRAEIQKVMGPGLMELKAAVAAQNIAVVGPWFTHHVRDPGAVFDFEICLPVASPVAAVNRVKPAQWPAMTIVQTTYHGGYEGLGGAWGEFIAMIKATGHKTADGLYETYAVGPETSMDPGAWRTVLSKEVAAP</sequence>
<dbReference type="InterPro" id="IPR010499">
    <property type="entry name" value="AraC_E-bd"/>
</dbReference>
<dbReference type="Pfam" id="PF06445">
    <property type="entry name" value="GyrI-like"/>
    <property type="match status" value="1"/>
</dbReference>
<gene>
    <name evidence="2" type="ORF">SAMN05444171_3216</name>
</gene>
<dbReference type="RefSeq" id="WP_074820546.1">
    <property type="nucleotide sequence ID" value="NZ_FNTI01000001.1"/>
</dbReference>
<dbReference type="InterPro" id="IPR011256">
    <property type="entry name" value="Reg_factor_effector_dom_sf"/>
</dbReference>
<name>A0A1M6YKA3_9BRAD</name>
<dbReference type="SUPFAM" id="SSF55136">
    <property type="entry name" value="Probable bacterial effector-binding domain"/>
    <property type="match status" value="1"/>
</dbReference>
<proteinExistence type="predicted"/>
<accession>A0A1M6YKA3</accession>
<feature type="domain" description="AraC effector-binding" evidence="1">
    <location>
        <begin position="3"/>
        <end position="153"/>
    </location>
</feature>
<dbReference type="InterPro" id="IPR029442">
    <property type="entry name" value="GyrI-like"/>
</dbReference>
<protein>
    <submittedName>
        <fullName evidence="2">Effector-binding domain-containing protein</fullName>
    </submittedName>
</protein>
<dbReference type="Proteomes" id="UP000183208">
    <property type="component" value="Unassembled WGS sequence"/>
</dbReference>
<dbReference type="Gene3D" id="3.20.80.10">
    <property type="entry name" value="Regulatory factor, effector binding domain"/>
    <property type="match status" value="1"/>
</dbReference>